<dbReference type="PANTHER" id="PTHR43357">
    <property type="entry name" value="INNER MEMBRANE ABC TRANSPORTER PERMEASE PROTEIN YDCV"/>
    <property type="match status" value="1"/>
</dbReference>
<evidence type="ECO:0000259" key="9">
    <source>
        <dbReference type="PROSITE" id="PS50928"/>
    </source>
</evidence>
<dbReference type="InterPro" id="IPR035906">
    <property type="entry name" value="MetI-like_sf"/>
</dbReference>
<keyword evidence="5 8" id="KW-0812">Transmembrane</keyword>
<evidence type="ECO:0000256" key="1">
    <source>
        <dbReference type="ARBA" id="ARBA00004429"/>
    </source>
</evidence>
<dbReference type="PANTHER" id="PTHR43357:SF4">
    <property type="entry name" value="INNER MEMBRANE ABC TRANSPORTER PERMEASE PROTEIN YDCV"/>
    <property type="match status" value="1"/>
</dbReference>
<feature type="transmembrane region" description="Helical" evidence="8">
    <location>
        <begin position="95"/>
        <end position="114"/>
    </location>
</feature>
<feature type="domain" description="ABC transmembrane type-1" evidence="9">
    <location>
        <begin position="91"/>
        <end position="279"/>
    </location>
</feature>
<dbReference type="GO" id="GO:0005886">
    <property type="term" value="C:plasma membrane"/>
    <property type="evidence" value="ECO:0007669"/>
    <property type="project" value="UniProtKB-SubCell"/>
</dbReference>
<proteinExistence type="inferred from homology"/>
<comment type="similarity">
    <text evidence="8">Belongs to the binding-protein-dependent transport system permease family.</text>
</comment>
<evidence type="ECO:0000256" key="3">
    <source>
        <dbReference type="ARBA" id="ARBA00022475"/>
    </source>
</evidence>
<evidence type="ECO:0000256" key="7">
    <source>
        <dbReference type="ARBA" id="ARBA00023136"/>
    </source>
</evidence>
<dbReference type="Gene3D" id="1.10.3720.10">
    <property type="entry name" value="MetI-like"/>
    <property type="match status" value="1"/>
</dbReference>
<evidence type="ECO:0000256" key="8">
    <source>
        <dbReference type="RuleBase" id="RU363032"/>
    </source>
</evidence>
<evidence type="ECO:0000256" key="4">
    <source>
        <dbReference type="ARBA" id="ARBA00022519"/>
    </source>
</evidence>
<dbReference type="SUPFAM" id="SSF161098">
    <property type="entry name" value="MetI-like"/>
    <property type="match status" value="1"/>
</dbReference>
<accession>A0A4R7C3A4</accession>
<feature type="transmembrane region" description="Helical" evidence="8">
    <location>
        <begin position="216"/>
        <end position="237"/>
    </location>
</feature>
<keyword evidence="3" id="KW-1003">Cell membrane</keyword>
<comment type="subcellular location">
    <subcellularLocation>
        <location evidence="1">Cell inner membrane</location>
        <topology evidence="1">Multi-pass membrane protein</topology>
    </subcellularLocation>
    <subcellularLocation>
        <location evidence="8">Cell membrane</location>
        <topology evidence="8">Multi-pass membrane protein</topology>
    </subcellularLocation>
</comment>
<name>A0A4R7C3A4_9HYPH</name>
<dbReference type="CDD" id="cd06261">
    <property type="entry name" value="TM_PBP2"/>
    <property type="match status" value="1"/>
</dbReference>
<dbReference type="InterPro" id="IPR000515">
    <property type="entry name" value="MetI-like"/>
</dbReference>
<keyword evidence="4" id="KW-0997">Cell inner membrane</keyword>
<evidence type="ECO:0000256" key="5">
    <source>
        <dbReference type="ARBA" id="ARBA00022692"/>
    </source>
</evidence>
<keyword evidence="6 8" id="KW-1133">Transmembrane helix</keyword>
<protein>
    <submittedName>
        <fullName evidence="10">Putative spermidine/putrescine transport system permease protein</fullName>
    </submittedName>
</protein>
<dbReference type="PROSITE" id="PS50928">
    <property type="entry name" value="ABC_TM1"/>
    <property type="match status" value="1"/>
</dbReference>
<organism evidence="10 11">
    <name type="scientific">Enterovirga rhinocerotis</name>
    <dbReference type="NCBI Taxonomy" id="1339210"/>
    <lineage>
        <taxon>Bacteria</taxon>
        <taxon>Pseudomonadati</taxon>
        <taxon>Pseudomonadota</taxon>
        <taxon>Alphaproteobacteria</taxon>
        <taxon>Hyphomicrobiales</taxon>
        <taxon>Methylobacteriaceae</taxon>
        <taxon>Enterovirga</taxon>
    </lineage>
</organism>
<keyword evidence="11" id="KW-1185">Reference proteome</keyword>
<dbReference type="GO" id="GO:0055085">
    <property type="term" value="P:transmembrane transport"/>
    <property type="evidence" value="ECO:0007669"/>
    <property type="project" value="InterPro"/>
</dbReference>
<evidence type="ECO:0000313" key="11">
    <source>
        <dbReference type="Proteomes" id="UP000295122"/>
    </source>
</evidence>
<evidence type="ECO:0000313" key="10">
    <source>
        <dbReference type="EMBL" id="TDR92950.1"/>
    </source>
</evidence>
<feature type="transmembrane region" description="Helical" evidence="8">
    <location>
        <begin position="126"/>
        <end position="150"/>
    </location>
</feature>
<reference evidence="10 11" key="1">
    <citation type="submission" date="2019-03" db="EMBL/GenBank/DDBJ databases">
        <title>Genomic Encyclopedia of Type Strains, Phase IV (KMG-IV): sequencing the most valuable type-strain genomes for metagenomic binning, comparative biology and taxonomic classification.</title>
        <authorList>
            <person name="Goeker M."/>
        </authorList>
    </citation>
    <scope>NUCLEOTIDE SEQUENCE [LARGE SCALE GENOMIC DNA]</scope>
    <source>
        <strain evidence="10 11">DSM 25903</strain>
    </source>
</reference>
<feature type="transmembrane region" description="Helical" evidence="8">
    <location>
        <begin position="39"/>
        <end position="60"/>
    </location>
</feature>
<keyword evidence="7 8" id="KW-0472">Membrane</keyword>
<dbReference type="EMBL" id="SNZR01000011">
    <property type="protein sequence ID" value="TDR92950.1"/>
    <property type="molecule type" value="Genomic_DNA"/>
</dbReference>
<dbReference type="Proteomes" id="UP000295122">
    <property type="component" value="Unassembled WGS sequence"/>
</dbReference>
<comment type="caution">
    <text evidence="10">The sequence shown here is derived from an EMBL/GenBank/DDBJ whole genome shotgun (WGS) entry which is preliminary data.</text>
</comment>
<dbReference type="Pfam" id="PF00528">
    <property type="entry name" value="BPD_transp_1"/>
    <property type="match status" value="1"/>
</dbReference>
<dbReference type="AlphaFoldDB" id="A0A4R7C3A4"/>
<evidence type="ECO:0000256" key="2">
    <source>
        <dbReference type="ARBA" id="ARBA00022448"/>
    </source>
</evidence>
<evidence type="ECO:0000256" key="6">
    <source>
        <dbReference type="ARBA" id="ARBA00022989"/>
    </source>
</evidence>
<feature type="transmembrane region" description="Helical" evidence="8">
    <location>
        <begin position="162"/>
        <end position="182"/>
    </location>
</feature>
<gene>
    <name evidence="10" type="ORF">EV668_0194</name>
</gene>
<keyword evidence="2 8" id="KW-0813">Transport</keyword>
<sequence length="299" mass="31278">MAGGLLVAGLAELSAVSLARNGRNAASLPQRAFTIGLHTFGWGVLLFLVLPLLVVVPLSFNAGSFLTYPLSGISGRWYADLAASPSWSKAFRNSFFVGIITTVLATGLGTAAALGIKRLGAGRAKWISLVILSPIIVPVVITAVGVYFLYAPFGLVSSFTGLILAHTVLAAPFVVITVAATLDGFDPNLLRAAASCGASPFVAFRRVMLPLIMPGVVSGAIFAFAISFDDIVMALFLAGPEQRTLPVQMFNGVREEISPTITAAATLLVVLAVILLGIVEYLRKRSRRLGIAAADAGQH</sequence>
<feature type="transmembrane region" description="Helical" evidence="8">
    <location>
        <begin position="257"/>
        <end position="279"/>
    </location>
</feature>